<dbReference type="InterPro" id="IPR036388">
    <property type="entry name" value="WH-like_DNA-bd_sf"/>
</dbReference>
<evidence type="ECO:0000259" key="4">
    <source>
        <dbReference type="PROSITE" id="PS51118"/>
    </source>
</evidence>
<dbReference type="InterPro" id="IPR002577">
    <property type="entry name" value="HTH_HxlR"/>
</dbReference>
<evidence type="ECO:0000256" key="1">
    <source>
        <dbReference type="ARBA" id="ARBA00023015"/>
    </source>
</evidence>
<comment type="caution">
    <text evidence="5">The sequence shown here is derived from an EMBL/GenBank/DDBJ whole genome shotgun (WGS) entry which is preliminary data.</text>
</comment>
<evidence type="ECO:0000256" key="2">
    <source>
        <dbReference type="ARBA" id="ARBA00023125"/>
    </source>
</evidence>
<evidence type="ECO:0000256" key="3">
    <source>
        <dbReference type="ARBA" id="ARBA00023163"/>
    </source>
</evidence>
<dbReference type="PANTHER" id="PTHR33204:SF37">
    <property type="entry name" value="HTH-TYPE TRANSCRIPTIONAL REGULATOR YODB"/>
    <property type="match status" value="1"/>
</dbReference>
<dbReference type="InterPro" id="IPR011991">
    <property type="entry name" value="ArsR-like_HTH"/>
</dbReference>
<dbReference type="CDD" id="cd00090">
    <property type="entry name" value="HTH_ARSR"/>
    <property type="match status" value="1"/>
</dbReference>
<dbReference type="GO" id="GO:0003677">
    <property type="term" value="F:DNA binding"/>
    <property type="evidence" value="ECO:0007669"/>
    <property type="project" value="UniProtKB-KW"/>
</dbReference>
<dbReference type="SUPFAM" id="SSF46785">
    <property type="entry name" value="Winged helix' DNA-binding domain"/>
    <property type="match status" value="1"/>
</dbReference>
<proteinExistence type="predicted"/>
<keyword evidence="3" id="KW-0804">Transcription</keyword>
<keyword evidence="6" id="KW-1185">Reference proteome</keyword>
<sequence length="134" mass="15170">MTANDPDDWRRRLDDLHDALSGKWALHVLRSLRDTPRGFGELRADLDGVSEKTLSRRLRELRCRGLITREMLPRSPPEPRYSLTPAGDRLVTVLSGMERSVEYVDCPDEYGCADDCTVATLDPAVTRQALLEQC</sequence>
<dbReference type="GeneID" id="79270329"/>
<organism evidence="5 6">
    <name type="scientific">Halobaculum marinum</name>
    <dbReference type="NCBI Taxonomy" id="3031996"/>
    <lineage>
        <taxon>Archaea</taxon>
        <taxon>Methanobacteriati</taxon>
        <taxon>Methanobacteriota</taxon>
        <taxon>Stenosarchaea group</taxon>
        <taxon>Halobacteria</taxon>
        <taxon>Halobacteriales</taxon>
        <taxon>Haloferacaceae</taxon>
        <taxon>Halobaculum</taxon>
    </lineage>
</organism>
<dbReference type="Gene3D" id="1.10.10.10">
    <property type="entry name" value="Winged helix-like DNA-binding domain superfamily/Winged helix DNA-binding domain"/>
    <property type="match status" value="1"/>
</dbReference>
<accession>A0ABD5X2F0</accession>
<dbReference type="AlphaFoldDB" id="A0ABD5X2F0"/>
<gene>
    <name evidence="5" type="ORF">ACFQKD_15630</name>
</gene>
<dbReference type="Proteomes" id="UP001596388">
    <property type="component" value="Unassembled WGS sequence"/>
</dbReference>
<dbReference type="EMBL" id="JBHTAG010000003">
    <property type="protein sequence ID" value="MFC7098736.1"/>
    <property type="molecule type" value="Genomic_DNA"/>
</dbReference>
<name>A0ABD5X2F0_9EURY</name>
<reference evidence="5 6" key="1">
    <citation type="journal article" date="2019" name="Int. J. Syst. Evol. Microbiol.">
        <title>The Global Catalogue of Microorganisms (GCM) 10K type strain sequencing project: providing services to taxonomists for standard genome sequencing and annotation.</title>
        <authorList>
            <consortium name="The Broad Institute Genomics Platform"/>
            <consortium name="The Broad Institute Genome Sequencing Center for Infectious Disease"/>
            <person name="Wu L."/>
            <person name="Ma J."/>
        </authorList>
    </citation>
    <scope>NUCLEOTIDE SEQUENCE [LARGE SCALE GENOMIC DNA]</scope>
    <source>
        <strain evidence="5 6">DT55</strain>
    </source>
</reference>
<dbReference type="PROSITE" id="PS51118">
    <property type="entry name" value="HTH_HXLR"/>
    <property type="match status" value="1"/>
</dbReference>
<keyword evidence="1" id="KW-0805">Transcription regulation</keyword>
<dbReference type="InterPro" id="IPR036390">
    <property type="entry name" value="WH_DNA-bd_sf"/>
</dbReference>
<dbReference type="Pfam" id="PF01638">
    <property type="entry name" value="HxlR"/>
    <property type="match status" value="1"/>
</dbReference>
<evidence type="ECO:0000313" key="6">
    <source>
        <dbReference type="Proteomes" id="UP001596388"/>
    </source>
</evidence>
<protein>
    <submittedName>
        <fullName evidence="5">Winged helix-turn-helix transcriptional regulator</fullName>
    </submittedName>
</protein>
<dbReference type="RefSeq" id="WP_276236716.1">
    <property type="nucleotide sequence ID" value="NZ_CP119989.1"/>
</dbReference>
<evidence type="ECO:0000313" key="5">
    <source>
        <dbReference type="EMBL" id="MFC7098736.1"/>
    </source>
</evidence>
<keyword evidence="2" id="KW-0238">DNA-binding</keyword>
<feature type="domain" description="HTH hxlR-type" evidence="4">
    <location>
        <begin position="5"/>
        <end position="109"/>
    </location>
</feature>
<dbReference type="PANTHER" id="PTHR33204">
    <property type="entry name" value="TRANSCRIPTIONAL REGULATOR, MARR FAMILY"/>
    <property type="match status" value="1"/>
</dbReference>